<reference evidence="1" key="1">
    <citation type="submission" date="2022-03" db="EMBL/GenBank/DDBJ databases">
        <authorList>
            <person name="Sayadi A."/>
        </authorList>
    </citation>
    <scope>NUCLEOTIDE SEQUENCE</scope>
</reference>
<accession>A0A9P0QE32</accession>
<gene>
    <name evidence="1" type="ORF">ACAOBT_LOCUS36410</name>
    <name evidence="2" type="ORF">ACAOBT_LOCUS38024</name>
</gene>
<dbReference type="Proteomes" id="UP001152888">
    <property type="component" value="Unassembled WGS sequence"/>
</dbReference>
<protein>
    <submittedName>
        <fullName evidence="1">Uncharacterized protein</fullName>
    </submittedName>
</protein>
<dbReference type="AlphaFoldDB" id="A0A9P0QE32"/>
<comment type="caution">
    <text evidence="1">The sequence shown here is derived from an EMBL/GenBank/DDBJ whole genome shotgun (WGS) entry which is preliminary data.</text>
</comment>
<evidence type="ECO:0000313" key="1">
    <source>
        <dbReference type="EMBL" id="CAH2018078.1"/>
    </source>
</evidence>
<keyword evidence="3" id="KW-1185">Reference proteome</keyword>
<organism evidence="1 3">
    <name type="scientific">Acanthoscelides obtectus</name>
    <name type="common">Bean weevil</name>
    <name type="synonym">Bruchus obtectus</name>
    <dbReference type="NCBI Taxonomy" id="200917"/>
    <lineage>
        <taxon>Eukaryota</taxon>
        <taxon>Metazoa</taxon>
        <taxon>Ecdysozoa</taxon>
        <taxon>Arthropoda</taxon>
        <taxon>Hexapoda</taxon>
        <taxon>Insecta</taxon>
        <taxon>Pterygota</taxon>
        <taxon>Neoptera</taxon>
        <taxon>Endopterygota</taxon>
        <taxon>Coleoptera</taxon>
        <taxon>Polyphaga</taxon>
        <taxon>Cucujiformia</taxon>
        <taxon>Chrysomeloidea</taxon>
        <taxon>Chrysomelidae</taxon>
        <taxon>Bruchinae</taxon>
        <taxon>Bruchini</taxon>
        <taxon>Acanthoscelides</taxon>
    </lineage>
</organism>
<proteinExistence type="predicted"/>
<dbReference type="EMBL" id="CAKOFQ010009592">
    <property type="protein sequence ID" value="CAH2018078.1"/>
    <property type="molecule type" value="Genomic_DNA"/>
</dbReference>
<evidence type="ECO:0000313" key="2">
    <source>
        <dbReference type="EMBL" id="CAH2020682.1"/>
    </source>
</evidence>
<evidence type="ECO:0000313" key="3">
    <source>
        <dbReference type="Proteomes" id="UP001152888"/>
    </source>
</evidence>
<feature type="non-terminal residue" evidence="1">
    <location>
        <position position="1"/>
    </location>
</feature>
<name>A0A9P0QE32_ACAOB</name>
<sequence>ETCLSEHWLRFLCSTFGSGGTSCCLATTLLGGCCFLDDRGPPPQHPATDVPHAVISSAGSRYALTITLRQRPFSEAIFKIHLHKEIMGEKTKVCYLEELIKQKDETIRYQSLLVESLQEQIRYLKQGKTTEFNTASVARGIEYPTSNFSGYTSGVGMTRATRIQVIFSSRVPNVLV</sequence>
<dbReference type="EMBL" id="CAKOFQ010011331">
    <property type="protein sequence ID" value="CAH2020682.1"/>
    <property type="molecule type" value="Genomic_DNA"/>
</dbReference>